<dbReference type="Gene3D" id="1.10.10.60">
    <property type="entry name" value="Homeodomain-like"/>
    <property type="match status" value="2"/>
</dbReference>
<reference evidence="3 4" key="1">
    <citation type="submission" date="2021-09" db="EMBL/GenBank/DDBJ databases">
        <title>Genomic insights and catalytic innovation underlie evolution of tropane alkaloids biosynthesis.</title>
        <authorList>
            <person name="Wang Y.-J."/>
            <person name="Tian T."/>
            <person name="Huang J.-P."/>
            <person name="Huang S.-X."/>
        </authorList>
    </citation>
    <scope>NUCLEOTIDE SEQUENCE [LARGE SCALE GENOMIC DNA]</scope>
    <source>
        <strain evidence="3">KIB-2018</strain>
        <tissue evidence="3">Leaf</tissue>
    </source>
</reference>
<accession>A0AAV8TQL3</accession>
<feature type="compositionally biased region" description="Basic and acidic residues" evidence="1">
    <location>
        <begin position="162"/>
        <end position="178"/>
    </location>
</feature>
<gene>
    <name evidence="3" type="ORF">K2173_021225</name>
</gene>
<evidence type="ECO:0000259" key="2">
    <source>
        <dbReference type="PROSITE" id="PS50090"/>
    </source>
</evidence>
<feature type="compositionally biased region" description="Basic and acidic residues" evidence="1">
    <location>
        <begin position="316"/>
        <end position="325"/>
    </location>
</feature>
<feature type="region of interest" description="Disordered" evidence="1">
    <location>
        <begin position="37"/>
        <end position="224"/>
    </location>
</feature>
<feature type="compositionally biased region" description="Polar residues" evidence="1">
    <location>
        <begin position="61"/>
        <end position="77"/>
    </location>
</feature>
<feature type="compositionally biased region" description="Polar residues" evidence="1">
    <location>
        <begin position="108"/>
        <end position="125"/>
    </location>
</feature>
<dbReference type="PANTHER" id="PTHR47430">
    <property type="entry name" value="GB|AAC33480.1"/>
    <property type="match status" value="1"/>
</dbReference>
<feature type="compositionally biased region" description="Basic residues" evidence="1">
    <location>
        <begin position="42"/>
        <end position="53"/>
    </location>
</feature>
<dbReference type="Proteomes" id="UP001159364">
    <property type="component" value="Linkage Group LG04"/>
</dbReference>
<feature type="compositionally biased region" description="Low complexity" evidence="1">
    <location>
        <begin position="296"/>
        <end position="309"/>
    </location>
</feature>
<dbReference type="Pfam" id="PF13921">
    <property type="entry name" value="Myb_DNA-bind_6"/>
    <property type="match status" value="1"/>
</dbReference>
<dbReference type="PROSITE" id="PS50090">
    <property type="entry name" value="MYB_LIKE"/>
    <property type="match status" value="3"/>
</dbReference>
<proteinExistence type="predicted"/>
<comment type="caution">
    <text evidence="3">The sequence shown here is derived from an EMBL/GenBank/DDBJ whole genome shotgun (WGS) entry which is preliminary data.</text>
</comment>
<dbReference type="PANTHER" id="PTHR47430:SF4">
    <property type="entry name" value="GB|AAC33480.1"/>
    <property type="match status" value="1"/>
</dbReference>
<dbReference type="EMBL" id="JAIWQS010000004">
    <property type="protein sequence ID" value="KAJ8768285.1"/>
    <property type="molecule type" value="Genomic_DNA"/>
</dbReference>
<feature type="compositionally biased region" description="Polar residues" evidence="1">
    <location>
        <begin position="189"/>
        <end position="199"/>
    </location>
</feature>
<protein>
    <recommendedName>
        <fullName evidence="2">Myb-like domain-containing protein</fullName>
    </recommendedName>
</protein>
<feature type="domain" description="Myb-like" evidence="2">
    <location>
        <begin position="432"/>
        <end position="476"/>
    </location>
</feature>
<keyword evidence="4" id="KW-1185">Reference proteome</keyword>
<feature type="compositionally biased region" description="Basic and acidic residues" evidence="1">
    <location>
        <begin position="265"/>
        <end position="290"/>
    </location>
</feature>
<organism evidence="3 4">
    <name type="scientific">Erythroxylum novogranatense</name>
    <dbReference type="NCBI Taxonomy" id="1862640"/>
    <lineage>
        <taxon>Eukaryota</taxon>
        <taxon>Viridiplantae</taxon>
        <taxon>Streptophyta</taxon>
        <taxon>Embryophyta</taxon>
        <taxon>Tracheophyta</taxon>
        <taxon>Spermatophyta</taxon>
        <taxon>Magnoliopsida</taxon>
        <taxon>eudicotyledons</taxon>
        <taxon>Gunneridae</taxon>
        <taxon>Pentapetalae</taxon>
        <taxon>rosids</taxon>
        <taxon>fabids</taxon>
        <taxon>Malpighiales</taxon>
        <taxon>Erythroxylaceae</taxon>
        <taxon>Erythroxylum</taxon>
    </lineage>
</organism>
<name>A0AAV8TQL3_9ROSI</name>
<sequence length="640" mass="73086">MGKKKGHEQDQTMGELGTLIEVNHVKELLIGSVSSNDEYKQKKWKKKKKKKKVMIGDDSHNSASFSASQDESVNLDGSLNVEGEKNEYGEKKRKKKIKGVSDTVAPFNPSQSEPVDVEGSSNVEVQKTEYDEKKRRKKKKIGGLSDSAAAFSASRNEVVNLEGKKNEHKEKNGNKKIADVSGSAAALTAGQNENVNLEGSLSIEEDRNEYKEKKRKKKIGGVSDSAALLSTSENNFVNLEGHPIVEKEKNEVKKTNYRKKKRKLEHLTGSDSGDRITEENMDGGDKVDKNKKVKLMKNGSGKKGSQGQKAGLDSDDLSKKSTSERKSKRVSFSQEVEVFPSSGGPSNREAVQEDGLVRGKRYSPEEDEMIKAAVMNYIDTHQLGEDGIEMVLHCKKYPEVKHCWKEIAAALPWRPRWSIRFRTHVLFERGDKRPWTEEELEMTRKFYEKNGSDWRTLADALGRHRLHVKDAWRRVKLPNMNKGFWSQDEYQTLFDLVNLDLRVKAFVERKSKHGMLRDNICWTAISDKLGTRAQAICCMKWYDQLTSPMVKEGKWLDTDDYQLVIELYNQDACCMEDVDWDNLLEHRSGDLCRKRWNEMVRHLGEHKNNSFSEQVDLLMDRYSPDVLEAREIHNSQPLVP</sequence>
<dbReference type="SUPFAM" id="SSF46689">
    <property type="entry name" value="Homeodomain-like"/>
    <property type="match status" value="1"/>
</dbReference>
<evidence type="ECO:0000313" key="4">
    <source>
        <dbReference type="Proteomes" id="UP001159364"/>
    </source>
</evidence>
<feature type="region of interest" description="Disordered" evidence="1">
    <location>
        <begin position="244"/>
        <end position="354"/>
    </location>
</feature>
<feature type="domain" description="Myb-like" evidence="2">
    <location>
        <begin position="547"/>
        <end position="600"/>
    </location>
</feature>
<feature type="compositionally biased region" description="Basic residues" evidence="1">
    <location>
        <begin position="255"/>
        <end position="264"/>
    </location>
</feature>
<feature type="compositionally biased region" description="Basic and acidic residues" evidence="1">
    <location>
        <begin position="244"/>
        <end position="254"/>
    </location>
</feature>
<feature type="domain" description="Myb-like" evidence="2">
    <location>
        <begin position="477"/>
        <end position="545"/>
    </location>
</feature>
<evidence type="ECO:0000256" key="1">
    <source>
        <dbReference type="SAM" id="MobiDB-lite"/>
    </source>
</evidence>
<dbReference type="InterPro" id="IPR009057">
    <property type="entry name" value="Homeodomain-like_sf"/>
</dbReference>
<dbReference type="AlphaFoldDB" id="A0AAV8TQL3"/>
<evidence type="ECO:0000313" key="3">
    <source>
        <dbReference type="EMBL" id="KAJ8768285.1"/>
    </source>
</evidence>
<dbReference type="SMART" id="SM00717">
    <property type="entry name" value="SANT"/>
    <property type="match status" value="3"/>
</dbReference>
<dbReference type="InterPro" id="IPR001005">
    <property type="entry name" value="SANT/Myb"/>
</dbReference>